<evidence type="ECO:0000313" key="4">
    <source>
        <dbReference type="EMBL" id="OOF94335.1"/>
    </source>
</evidence>
<feature type="region of interest" description="Disordered" evidence="3">
    <location>
        <begin position="26"/>
        <end position="49"/>
    </location>
</feature>
<name>A0A1R3RIL6_ASPC5</name>
<protein>
    <recommendedName>
        <fullName evidence="2">Hydrophobin</fullName>
    </recommendedName>
</protein>
<comment type="similarity">
    <text evidence="2">Belongs to the fungal hydrophobin family.</text>
</comment>
<keyword evidence="1 2" id="KW-1015">Disulfide bond</keyword>
<keyword evidence="2" id="KW-0134">Cell wall</keyword>
<dbReference type="GO" id="GO:0009277">
    <property type="term" value="C:fungal-type cell wall"/>
    <property type="evidence" value="ECO:0007669"/>
    <property type="project" value="InterPro"/>
</dbReference>
<reference evidence="5" key="1">
    <citation type="journal article" date="2017" name="Genome Biol.">
        <title>Comparative genomics reveals high biological diversity and specific adaptations in the industrially and medically important fungal genus Aspergillus.</title>
        <authorList>
            <person name="de Vries R.P."/>
            <person name="Riley R."/>
            <person name="Wiebenga A."/>
            <person name="Aguilar-Osorio G."/>
            <person name="Amillis S."/>
            <person name="Uchima C.A."/>
            <person name="Anderluh G."/>
            <person name="Asadollahi M."/>
            <person name="Askin M."/>
            <person name="Barry K."/>
            <person name="Battaglia E."/>
            <person name="Bayram O."/>
            <person name="Benocci T."/>
            <person name="Braus-Stromeyer S.A."/>
            <person name="Caldana C."/>
            <person name="Canovas D."/>
            <person name="Cerqueira G.C."/>
            <person name="Chen F."/>
            <person name="Chen W."/>
            <person name="Choi C."/>
            <person name="Clum A."/>
            <person name="Dos Santos R.A."/>
            <person name="Damasio A.R."/>
            <person name="Diallinas G."/>
            <person name="Emri T."/>
            <person name="Fekete E."/>
            <person name="Flipphi M."/>
            <person name="Freyberg S."/>
            <person name="Gallo A."/>
            <person name="Gournas C."/>
            <person name="Habgood R."/>
            <person name="Hainaut M."/>
            <person name="Harispe M.L."/>
            <person name="Henrissat B."/>
            <person name="Hilden K.S."/>
            <person name="Hope R."/>
            <person name="Hossain A."/>
            <person name="Karabika E."/>
            <person name="Karaffa L."/>
            <person name="Karanyi Z."/>
            <person name="Krasevec N."/>
            <person name="Kuo A."/>
            <person name="Kusch H."/>
            <person name="LaButti K."/>
            <person name="Lagendijk E.L."/>
            <person name="Lapidus A."/>
            <person name="Levasseur A."/>
            <person name="Lindquist E."/>
            <person name="Lipzen A."/>
            <person name="Logrieco A.F."/>
            <person name="MacCabe A."/>
            <person name="Maekelae M.R."/>
            <person name="Malavazi I."/>
            <person name="Melin P."/>
            <person name="Meyer V."/>
            <person name="Mielnichuk N."/>
            <person name="Miskei M."/>
            <person name="Molnar A.P."/>
            <person name="Mule G."/>
            <person name="Ngan C.Y."/>
            <person name="Orejas M."/>
            <person name="Orosz E."/>
            <person name="Ouedraogo J.P."/>
            <person name="Overkamp K.M."/>
            <person name="Park H.-S."/>
            <person name="Perrone G."/>
            <person name="Piumi F."/>
            <person name="Punt P.J."/>
            <person name="Ram A.F."/>
            <person name="Ramon A."/>
            <person name="Rauscher S."/>
            <person name="Record E."/>
            <person name="Riano-Pachon D.M."/>
            <person name="Robert V."/>
            <person name="Roehrig J."/>
            <person name="Ruller R."/>
            <person name="Salamov A."/>
            <person name="Salih N.S."/>
            <person name="Samson R.A."/>
            <person name="Sandor E."/>
            <person name="Sanguinetti M."/>
            <person name="Schuetze T."/>
            <person name="Sepcic K."/>
            <person name="Shelest E."/>
            <person name="Sherlock G."/>
            <person name="Sophianopoulou V."/>
            <person name="Squina F.M."/>
            <person name="Sun H."/>
            <person name="Susca A."/>
            <person name="Todd R.B."/>
            <person name="Tsang A."/>
            <person name="Unkles S.E."/>
            <person name="van de Wiele N."/>
            <person name="van Rossen-Uffink D."/>
            <person name="Oliveira J.V."/>
            <person name="Vesth T.C."/>
            <person name="Visser J."/>
            <person name="Yu J.-H."/>
            <person name="Zhou M."/>
            <person name="Andersen M.R."/>
            <person name="Archer D.B."/>
            <person name="Baker S.E."/>
            <person name="Benoit I."/>
            <person name="Brakhage A.A."/>
            <person name="Braus G.H."/>
            <person name="Fischer R."/>
            <person name="Frisvad J.C."/>
            <person name="Goldman G.H."/>
            <person name="Houbraken J."/>
            <person name="Oakley B."/>
            <person name="Pocsi I."/>
            <person name="Scazzocchio C."/>
            <person name="Seiboth B."/>
            <person name="vanKuyk P.A."/>
            <person name="Wortman J."/>
            <person name="Dyer P.S."/>
            <person name="Grigoriev I.V."/>
        </authorList>
    </citation>
    <scope>NUCLEOTIDE SEQUENCE [LARGE SCALE GENOMIC DNA]</scope>
    <source>
        <strain evidence="5">ITEM 5010</strain>
    </source>
</reference>
<dbReference type="InterPro" id="IPR001338">
    <property type="entry name" value="Class_I_Hydrophobin"/>
</dbReference>
<keyword evidence="2" id="KW-0964">Secreted</keyword>
<proteinExistence type="inferred from homology"/>
<evidence type="ECO:0000256" key="3">
    <source>
        <dbReference type="SAM" id="MobiDB-lite"/>
    </source>
</evidence>
<evidence type="ECO:0000256" key="2">
    <source>
        <dbReference type="RuleBase" id="RU365009"/>
    </source>
</evidence>
<sequence length="223" mass="23209">MHYPIFLTLSLALTLTTLTPVATSIPLSSSTTNTQSQPQSTPSSTSINTPEALESAISNIIVQETITDFNNSTCPPSHRSKQCCESIDNIADQVTDGIGQILPWISGVDVSSVLGLDCYAMADSTPNNKCLQQVMCCDGKPNDEDQPTTQSGAAVTSSCESWDIAMKNKQDAIDQSMAREHAVMDAVSSFSAAAVATPTSSSASTSGAVPAASSSGVLGRRVV</sequence>
<dbReference type="OrthoDB" id="4292214at2759"/>
<feature type="compositionally biased region" description="Low complexity" evidence="3">
    <location>
        <begin position="200"/>
        <end position="217"/>
    </location>
</feature>
<dbReference type="Proteomes" id="UP000188318">
    <property type="component" value="Unassembled WGS sequence"/>
</dbReference>
<feature type="chain" id="PRO_5041014431" description="Hydrophobin" evidence="2">
    <location>
        <begin position="25"/>
        <end position="223"/>
    </location>
</feature>
<dbReference type="AlphaFoldDB" id="A0A1R3RIL6"/>
<accession>A0A1R3RIL6</accession>
<dbReference type="EMBL" id="KV907502">
    <property type="protein sequence ID" value="OOF94335.1"/>
    <property type="molecule type" value="Genomic_DNA"/>
</dbReference>
<feature type="region of interest" description="Disordered" evidence="3">
    <location>
        <begin position="200"/>
        <end position="223"/>
    </location>
</feature>
<organism evidence="4 5">
    <name type="scientific">Aspergillus carbonarius (strain ITEM 5010)</name>
    <dbReference type="NCBI Taxonomy" id="602072"/>
    <lineage>
        <taxon>Eukaryota</taxon>
        <taxon>Fungi</taxon>
        <taxon>Dikarya</taxon>
        <taxon>Ascomycota</taxon>
        <taxon>Pezizomycotina</taxon>
        <taxon>Eurotiomycetes</taxon>
        <taxon>Eurotiomycetidae</taxon>
        <taxon>Eurotiales</taxon>
        <taxon>Aspergillaceae</taxon>
        <taxon>Aspergillus</taxon>
        <taxon>Aspergillus subgen. Circumdati</taxon>
    </lineage>
</organism>
<evidence type="ECO:0000256" key="1">
    <source>
        <dbReference type="ARBA" id="ARBA00023157"/>
    </source>
</evidence>
<keyword evidence="5" id="KW-1185">Reference proteome</keyword>
<gene>
    <name evidence="4" type="ORF">ASPCADRAFT_131880</name>
</gene>
<dbReference type="GO" id="GO:0005199">
    <property type="term" value="F:structural constituent of cell wall"/>
    <property type="evidence" value="ECO:0007669"/>
    <property type="project" value="InterPro"/>
</dbReference>
<dbReference type="VEuPathDB" id="FungiDB:ASPCADRAFT_131880"/>
<feature type="signal peptide" evidence="2">
    <location>
        <begin position="1"/>
        <end position="24"/>
    </location>
</feature>
<dbReference type="OMA" id="YEAYTCP"/>
<dbReference type="Pfam" id="PF01185">
    <property type="entry name" value="Hydrophobin"/>
    <property type="match status" value="1"/>
</dbReference>
<comment type="subcellular location">
    <subcellularLocation>
        <location evidence="2">Secreted</location>
        <location evidence="2">Cell wall</location>
    </subcellularLocation>
</comment>
<keyword evidence="2" id="KW-0732">Signal</keyword>
<evidence type="ECO:0000313" key="5">
    <source>
        <dbReference type="Proteomes" id="UP000188318"/>
    </source>
</evidence>